<proteinExistence type="predicted"/>
<sequence length="89" mass="9593">AMMLKSRIMQGNTFGGPTPAGTQGNGGAESEAMVVEDVVSEDENEGDADVGEGQEEYDEDNEEERDEEGDLENAIQNTGWGEEDEDDGY</sequence>
<dbReference type="EMBL" id="JAWDJW010003600">
    <property type="protein sequence ID" value="KAK3076752.1"/>
    <property type="molecule type" value="Genomic_DNA"/>
</dbReference>
<name>A0ACC3DJU1_9PEZI</name>
<feature type="non-terminal residue" evidence="1">
    <location>
        <position position="1"/>
    </location>
</feature>
<comment type="caution">
    <text evidence="1">The sequence shown here is derived from an EMBL/GenBank/DDBJ whole genome shotgun (WGS) entry which is preliminary data.</text>
</comment>
<dbReference type="Proteomes" id="UP001186974">
    <property type="component" value="Unassembled WGS sequence"/>
</dbReference>
<evidence type="ECO:0000313" key="1">
    <source>
        <dbReference type="EMBL" id="KAK3076752.1"/>
    </source>
</evidence>
<evidence type="ECO:0000313" key="2">
    <source>
        <dbReference type="Proteomes" id="UP001186974"/>
    </source>
</evidence>
<keyword evidence="2" id="KW-1185">Reference proteome</keyword>
<organism evidence="1 2">
    <name type="scientific">Coniosporium uncinatum</name>
    <dbReference type="NCBI Taxonomy" id="93489"/>
    <lineage>
        <taxon>Eukaryota</taxon>
        <taxon>Fungi</taxon>
        <taxon>Dikarya</taxon>
        <taxon>Ascomycota</taxon>
        <taxon>Pezizomycotina</taxon>
        <taxon>Dothideomycetes</taxon>
        <taxon>Dothideomycetes incertae sedis</taxon>
        <taxon>Coniosporium</taxon>
    </lineage>
</organism>
<protein>
    <submittedName>
        <fullName evidence="1">Uncharacterized protein</fullName>
    </submittedName>
</protein>
<accession>A0ACC3DJU1</accession>
<reference evidence="1" key="1">
    <citation type="submission" date="2024-09" db="EMBL/GenBank/DDBJ databases">
        <title>Black Yeasts Isolated from many extreme environments.</title>
        <authorList>
            <person name="Coleine C."/>
            <person name="Stajich J.E."/>
            <person name="Selbmann L."/>
        </authorList>
    </citation>
    <scope>NUCLEOTIDE SEQUENCE</scope>
    <source>
        <strain evidence="1">CCFEE 5737</strain>
    </source>
</reference>
<gene>
    <name evidence="1" type="ORF">LTS18_012169</name>
</gene>